<dbReference type="Proteomes" id="UP000886251">
    <property type="component" value="Unassembled WGS sequence"/>
</dbReference>
<accession>A0A831RJL0</accession>
<dbReference type="InterPro" id="IPR025392">
    <property type="entry name" value="DUF4124"/>
</dbReference>
<proteinExistence type="predicted"/>
<feature type="domain" description="DUF4124" evidence="2">
    <location>
        <begin position="33"/>
        <end position="81"/>
    </location>
</feature>
<sequence>MVSTAMTRDDPPEEPAYAMEVDMPTPFPIILFLATLFALPPAVGQIYKWVDSDGIVHYGDCPPPECASQEVELAPPPSAESVREAESRMRSIRDYERKIGGSGESTSSGKGVSQTASPPAGGIASLPSDRRCFSSLETAWDHRIRDSREPVPSTPLEAEQIEAVKTLLEEIAGGSRGNLGRYRGRLVETECLTPNSVPPSRVDHYDASWDGDWRSEGVFRIETEQEGRDRKVHYKRFFWFSIGPRGLRFTATRSSHVPNLDRGLFDTAVLQADDERLVFYQRRGGRVRRATVVVLEEQDQSFTLDEYLYVQGELARHRSWEMEK</sequence>
<organism evidence="3">
    <name type="scientific">Sedimenticola thiotaurini</name>
    <dbReference type="NCBI Taxonomy" id="1543721"/>
    <lineage>
        <taxon>Bacteria</taxon>
        <taxon>Pseudomonadati</taxon>
        <taxon>Pseudomonadota</taxon>
        <taxon>Gammaproteobacteria</taxon>
        <taxon>Chromatiales</taxon>
        <taxon>Sedimenticolaceae</taxon>
        <taxon>Sedimenticola</taxon>
    </lineage>
</organism>
<dbReference type="AlphaFoldDB" id="A0A831RJL0"/>
<reference evidence="3" key="1">
    <citation type="journal article" date="2020" name="mSystems">
        <title>Genome- and Community-Level Interaction Insights into Carbon Utilization and Element Cycling Functions of Hydrothermarchaeota in Hydrothermal Sediment.</title>
        <authorList>
            <person name="Zhou Z."/>
            <person name="Liu Y."/>
            <person name="Xu W."/>
            <person name="Pan J."/>
            <person name="Luo Z.H."/>
            <person name="Li M."/>
        </authorList>
    </citation>
    <scope>NUCLEOTIDE SEQUENCE [LARGE SCALE GENOMIC DNA]</scope>
    <source>
        <strain evidence="3">HyVt-443</strain>
    </source>
</reference>
<dbReference type="EMBL" id="DRKP01000099">
    <property type="protein sequence ID" value="HEB96522.1"/>
    <property type="molecule type" value="Genomic_DNA"/>
</dbReference>
<feature type="region of interest" description="Disordered" evidence="1">
    <location>
        <begin position="96"/>
        <end position="127"/>
    </location>
</feature>
<evidence type="ECO:0000313" key="3">
    <source>
        <dbReference type="EMBL" id="HEB96522.1"/>
    </source>
</evidence>
<gene>
    <name evidence="3" type="ORF">ENI96_08845</name>
</gene>
<comment type="caution">
    <text evidence="3">The sequence shown here is derived from an EMBL/GenBank/DDBJ whole genome shotgun (WGS) entry which is preliminary data.</text>
</comment>
<dbReference type="Pfam" id="PF13511">
    <property type="entry name" value="DUF4124"/>
    <property type="match status" value="1"/>
</dbReference>
<evidence type="ECO:0000259" key="2">
    <source>
        <dbReference type="Pfam" id="PF13511"/>
    </source>
</evidence>
<protein>
    <submittedName>
        <fullName evidence="3">DUF4124 domain-containing protein</fullName>
    </submittedName>
</protein>
<evidence type="ECO:0000256" key="1">
    <source>
        <dbReference type="SAM" id="MobiDB-lite"/>
    </source>
</evidence>
<feature type="compositionally biased region" description="Low complexity" evidence="1">
    <location>
        <begin position="104"/>
        <end position="113"/>
    </location>
</feature>
<name>A0A831RJL0_9GAMM</name>